<dbReference type="GO" id="GO:0016709">
    <property type="term" value="F:oxidoreductase activity, acting on paired donors, with incorporation or reduction of molecular oxygen, NAD(P)H as one donor, and incorporation of one atom of oxygen"/>
    <property type="evidence" value="ECO:0007669"/>
    <property type="project" value="UniProtKB-ARBA"/>
</dbReference>
<comment type="function">
    <text evidence="8">Catalyzes a Baeyer-Villiger oxidation reaction, i.e. the insertion of an oxygen atom into a carbon-carbon bond adjacent to a carbonyl, which converts ketones to esters or lactones using NADPH and/or NADH as an electron donor. Thus, can convert bicyclo[3.2.0]hept-2-en-6-one into the oxidative lactone products 2-oxabicyclo[3.3.0]oct-6-en-3-one and 3-oxabicyclo[3.3.0]oct-6-en-2-one. Is also able to catalyze the sulfoxidation of methyl phenyl sulfide (thioanisole).</text>
</comment>
<accession>A0A345XWM8</accession>
<reference evidence="11 12" key="1">
    <citation type="submission" date="2018-07" db="EMBL/GenBank/DDBJ databases">
        <title>Draft genome of the type strain Streptomyces armeniacus ATCC 15676.</title>
        <authorList>
            <person name="Labana P."/>
            <person name="Gosse J.T."/>
            <person name="Boddy C.N."/>
        </authorList>
    </citation>
    <scope>NUCLEOTIDE SEQUENCE [LARGE SCALE GENOMIC DNA]</scope>
    <source>
        <strain evidence="11 12">ATCC 15676</strain>
    </source>
</reference>
<evidence type="ECO:0000256" key="10">
    <source>
        <dbReference type="SAM" id="MobiDB-lite"/>
    </source>
</evidence>
<dbReference type="PRINTS" id="PR00469">
    <property type="entry name" value="PNDRDTASEII"/>
</dbReference>
<comment type="similarity">
    <text evidence="2">Belongs to the FAD-binding monooxygenase family.</text>
</comment>
<feature type="compositionally biased region" description="Low complexity" evidence="10">
    <location>
        <begin position="507"/>
        <end position="540"/>
    </location>
</feature>
<proteinExistence type="inferred from homology"/>
<dbReference type="FunFam" id="3.50.50.60:FF:000214">
    <property type="entry name" value="PROBABLE MONOOXYGENASE"/>
    <property type="match status" value="1"/>
</dbReference>
<dbReference type="AlphaFoldDB" id="A0A345XWM8"/>
<dbReference type="RefSeq" id="WP_208882698.1">
    <property type="nucleotide sequence ID" value="NZ_CP031320.1"/>
</dbReference>
<evidence type="ECO:0000256" key="5">
    <source>
        <dbReference type="ARBA" id="ARBA00022857"/>
    </source>
</evidence>
<keyword evidence="6" id="KW-0560">Oxidoreductase</keyword>
<dbReference type="EMBL" id="CP031320">
    <property type="protein sequence ID" value="AXK36044.1"/>
    <property type="molecule type" value="Genomic_DNA"/>
</dbReference>
<protein>
    <recommendedName>
        <fullName evidence="9">Baeyer-Villiger monooxygenase</fullName>
    </recommendedName>
</protein>
<organism evidence="11 12">
    <name type="scientific">Streptomyces armeniacus</name>
    <dbReference type="NCBI Taxonomy" id="83291"/>
    <lineage>
        <taxon>Bacteria</taxon>
        <taxon>Bacillati</taxon>
        <taxon>Actinomycetota</taxon>
        <taxon>Actinomycetes</taxon>
        <taxon>Kitasatosporales</taxon>
        <taxon>Streptomycetaceae</taxon>
        <taxon>Streptomyces</taxon>
    </lineage>
</organism>
<evidence type="ECO:0000256" key="6">
    <source>
        <dbReference type="ARBA" id="ARBA00023002"/>
    </source>
</evidence>
<dbReference type="KEGG" id="sarm:DVA86_29015"/>
<comment type="cofactor">
    <cofactor evidence="1">
        <name>FAD</name>
        <dbReference type="ChEBI" id="CHEBI:57692"/>
    </cofactor>
</comment>
<feature type="region of interest" description="Disordered" evidence="10">
    <location>
        <begin position="507"/>
        <end position="556"/>
    </location>
</feature>
<evidence type="ECO:0000256" key="4">
    <source>
        <dbReference type="ARBA" id="ARBA00022827"/>
    </source>
</evidence>
<gene>
    <name evidence="11" type="ORF">DVA86_29015</name>
</gene>
<evidence type="ECO:0000256" key="7">
    <source>
        <dbReference type="ARBA" id="ARBA00023033"/>
    </source>
</evidence>
<evidence type="ECO:0000256" key="8">
    <source>
        <dbReference type="ARBA" id="ARBA00057341"/>
    </source>
</evidence>
<keyword evidence="7" id="KW-0503">Monooxygenase</keyword>
<dbReference type="Proteomes" id="UP000254425">
    <property type="component" value="Chromosome"/>
</dbReference>
<dbReference type="PANTHER" id="PTHR42877">
    <property type="entry name" value="L-ORNITHINE N(5)-MONOOXYGENASE-RELATED"/>
    <property type="match status" value="1"/>
</dbReference>
<dbReference type="InterPro" id="IPR051209">
    <property type="entry name" value="FAD-bind_Monooxygenase_sf"/>
</dbReference>
<keyword evidence="3" id="KW-0285">Flavoprotein</keyword>
<dbReference type="InterPro" id="IPR036188">
    <property type="entry name" value="FAD/NAD-bd_sf"/>
</dbReference>
<evidence type="ECO:0000256" key="1">
    <source>
        <dbReference type="ARBA" id="ARBA00001974"/>
    </source>
</evidence>
<evidence type="ECO:0000256" key="3">
    <source>
        <dbReference type="ARBA" id="ARBA00022630"/>
    </source>
</evidence>
<dbReference type="SUPFAM" id="SSF51905">
    <property type="entry name" value="FAD/NAD(P)-binding domain"/>
    <property type="match status" value="2"/>
</dbReference>
<sequence length="556" mass="60385">MAAERENGSGSGRVSESGRAREHVRVAVIGSGFGGLGAAVRLRRAGITDFVVLERRDSVGGTWRDNSYPGCACDVPSHLYSFSFAPNPDWPRTFSGQSHIQAYLEGVADTFGLRPHIRLDSEVIRMSWDTEELHWVVETERATLTADFVVSATGPLSDPKIPDIPGLDSFEGKVFHSAQWDHDYDLRGKRVVMVGTGASAIQIVPVIAPDVDRLTVFQRTPPWVMPRVDRRITGPERWLHGKVPATGALRRGVLWGIRELQVGAFTKHPNQLGLIEKLASAHMKRAVKDPELRRKLTPDYRIGCKRILLSNSYYPALARPNVDVVASGLAEVRGSTLVAHDGTETEADAIIFGTGFHVTDMPIAERIKGANGTTLAEEWREGMKALRGCTASGFPNFMTVIGPNTGLGNSSMILIIESQLNYMVDFLEQLGTFGGRAAFDPRPAAVEAWNDHIQDRMRRTVWSTGGCDSWYLDANGRNTTVWPGTTGEFRRVTKRLDLSEYDVQRAPSGTATAAGTATASAPASAAATTPATAPAQSAAARSKRPEPVATAGEERS</sequence>
<dbReference type="FunFam" id="3.50.50.60:FF:000266">
    <property type="entry name" value="Baeyer-Villiger monooxygenase"/>
    <property type="match status" value="1"/>
</dbReference>
<dbReference type="Pfam" id="PF13738">
    <property type="entry name" value="Pyr_redox_3"/>
    <property type="match status" value="1"/>
</dbReference>
<keyword evidence="5" id="KW-0521">NADP</keyword>
<dbReference type="PANTHER" id="PTHR42877:SF4">
    <property type="entry name" value="FAD_NAD(P)-BINDING DOMAIN-CONTAINING PROTEIN-RELATED"/>
    <property type="match status" value="1"/>
</dbReference>
<name>A0A345XWM8_9ACTN</name>
<evidence type="ECO:0000256" key="2">
    <source>
        <dbReference type="ARBA" id="ARBA00010139"/>
    </source>
</evidence>
<evidence type="ECO:0000313" key="11">
    <source>
        <dbReference type="EMBL" id="AXK36044.1"/>
    </source>
</evidence>
<keyword evidence="4" id="KW-0274">FAD</keyword>
<dbReference type="Gene3D" id="3.50.50.60">
    <property type="entry name" value="FAD/NAD(P)-binding domain"/>
    <property type="match status" value="2"/>
</dbReference>
<evidence type="ECO:0000313" key="12">
    <source>
        <dbReference type="Proteomes" id="UP000254425"/>
    </source>
</evidence>
<dbReference type="PRINTS" id="PR00368">
    <property type="entry name" value="FADPNR"/>
</dbReference>
<keyword evidence="12" id="KW-1185">Reference proteome</keyword>
<evidence type="ECO:0000256" key="9">
    <source>
        <dbReference type="ARBA" id="ARBA00074115"/>
    </source>
</evidence>